<evidence type="ECO:0000313" key="3">
    <source>
        <dbReference type="Proteomes" id="UP000612585"/>
    </source>
</evidence>
<gene>
    <name evidence="2" type="ORF">Vau01_052900</name>
</gene>
<organism evidence="2 3">
    <name type="scientific">Virgisporangium aurantiacum</name>
    <dbReference type="NCBI Taxonomy" id="175570"/>
    <lineage>
        <taxon>Bacteria</taxon>
        <taxon>Bacillati</taxon>
        <taxon>Actinomycetota</taxon>
        <taxon>Actinomycetes</taxon>
        <taxon>Micromonosporales</taxon>
        <taxon>Micromonosporaceae</taxon>
        <taxon>Virgisporangium</taxon>
    </lineage>
</organism>
<evidence type="ECO:0000313" key="2">
    <source>
        <dbReference type="EMBL" id="GIJ57774.1"/>
    </source>
</evidence>
<protein>
    <submittedName>
        <fullName evidence="2">Uncharacterized protein</fullName>
    </submittedName>
</protein>
<sequence>MPLIGRGQLVDLIPGITAEPGGLHRPDGEQNHRCHDGSARAKCEQPVTQLHTAPIGHPDRNLSTLDVRPAAPGLRLRGSGADVEDGAHHETLVRAVGDGQA</sequence>
<evidence type="ECO:0000256" key="1">
    <source>
        <dbReference type="SAM" id="MobiDB-lite"/>
    </source>
</evidence>
<keyword evidence="3" id="KW-1185">Reference proteome</keyword>
<comment type="caution">
    <text evidence="2">The sequence shown here is derived from an EMBL/GenBank/DDBJ whole genome shotgun (WGS) entry which is preliminary data.</text>
</comment>
<dbReference type="EMBL" id="BOPG01000033">
    <property type="protein sequence ID" value="GIJ57774.1"/>
    <property type="molecule type" value="Genomic_DNA"/>
</dbReference>
<reference evidence="2" key="1">
    <citation type="submission" date="2021-01" db="EMBL/GenBank/DDBJ databases">
        <title>Whole genome shotgun sequence of Virgisporangium aurantiacum NBRC 16421.</title>
        <authorList>
            <person name="Komaki H."/>
            <person name="Tamura T."/>
        </authorList>
    </citation>
    <scope>NUCLEOTIDE SEQUENCE</scope>
    <source>
        <strain evidence="2">NBRC 16421</strain>
    </source>
</reference>
<accession>A0A8J4E192</accession>
<dbReference type="AlphaFoldDB" id="A0A8J4E192"/>
<proteinExistence type="predicted"/>
<dbReference type="Proteomes" id="UP000612585">
    <property type="component" value="Unassembled WGS sequence"/>
</dbReference>
<name>A0A8J4E192_9ACTN</name>
<feature type="region of interest" description="Disordered" evidence="1">
    <location>
        <begin position="19"/>
        <end position="38"/>
    </location>
</feature>
<feature type="compositionally biased region" description="Basic and acidic residues" evidence="1">
    <location>
        <begin position="22"/>
        <end position="38"/>
    </location>
</feature>